<comment type="caution">
    <text evidence="8">The sequence shown here is derived from an EMBL/GenBank/DDBJ whole genome shotgun (WGS) entry which is preliminary data.</text>
</comment>
<dbReference type="InterPro" id="IPR043504">
    <property type="entry name" value="Peptidase_S1_PA_chymotrypsin"/>
</dbReference>
<dbReference type="InterPro" id="IPR001254">
    <property type="entry name" value="Trypsin_dom"/>
</dbReference>
<dbReference type="GO" id="GO:0016787">
    <property type="term" value="F:hydrolase activity"/>
    <property type="evidence" value="ECO:0007669"/>
    <property type="project" value="UniProtKB-KW"/>
</dbReference>
<keyword evidence="4 6" id="KW-0378">Hydrolase</keyword>
<name>A0ABT2ZKL4_9RHOB</name>
<keyword evidence="9" id="KW-1185">Reference proteome</keyword>
<dbReference type="InterPro" id="IPR008256">
    <property type="entry name" value="Peptidase_S1B"/>
</dbReference>
<keyword evidence="2 6" id="KW-0645">Protease</keyword>
<dbReference type="RefSeq" id="WP_263738832.1">
    <property type="nucleotide sequence ID" value="NZ_JAOWKZ010000001.1"/>
</dbReference>
<evidence type="ECO:0000256" key="3">
    <source>
        <dbReference type="ARBA" id="ARBA00022729"/>
    </source>
</evidence>
<dbReference type="PANTHER" id="PTHR15462:SF8">
    <property type="entry name" value="SERINE PROTEASE"/>
    <property type="match status" value="1"/>
</dbReference>
<sequence length="269" mass="28625">MWQTLAATVLAFLPVAALGAETGLKRLETGDATRGWEAVGRIDISDDSFCSGALIAPSLVLTAAHCLYDMNSGVMHDTEDFTFLAGWRNGRAAAYRKVRRVLAHPDYVYEGRERVDRVAYDLAFLELDTPIRLPSIQPFSIGNDPRGGDTVGIVSYGFDRSEAPSLEDDCEVLGRQPGILVLTCSVEFGSSGAPVFSMQGGEPVIVSVVSAKAEVDGQRVALGTAMTQPLNELRAAFAADEGTFRKVMPSVGFGSADSQGTGGAKFVKP</sequence>
<dbReference type="PANTHER" id="PTHR15462">
    <property type="entry name" value="SERINE PROTEASE"/>
    <property type="match status" value="1"/>
</dbReference>
<comment type="similarity">
    <text evidence="1 6">Belongs to the peptidase S1B family.</text>
</comment>
<reference evidence="8 9" key="1">
    <citation type="submission" date="2022-10" db="EMBL/GenBank/DDBJ databases">
        <title>Defluviimonas sp. nov., isolated from ocean surface sediments.</title>
        <authorList>
            <person name="He W."/>
            <person name="Wang L."/>
            <person name="Zhang D.-F."/>
        </authorList>
    </citation>
    <scope>NUCLEOTIDE SEQUENCE [LARGE SCALE GENOMIC DNA]</scope>
    <source>
        <strain evidence="8 9">WL0050</strain>
    </source>
</reference>
<dbReference type="Gene3D" id="2.40.10.10">
    <property type="entry name" value="Trypsin-like serine proteases"/>
    <property type="match status" value="2"/>
</dbReference>
<dbReference type="EMBL" id="JAOWKZ010000001">
    <property type="protein sequence ID" value="MCV2871667.1"/>
    <property type="molecule type" value="Genomic_DNA"/>
</dbReference>
<evidence type="ECO:0000313" key="9">
    <source>
        <dbReference type="Proteomes" id="UP001652564"/>
    </source>
</evidence>
<evidence type="ECO:0000256" key="5">
    <source>
        <dbReference type="ARBA" id="ARBA00022825"/>
    </source>
</evidence>
<keyword evidence="3" id="KW-0732">Signal</keyword>
<dbReference type="InterPro" id="IPR018114">
    <property type="entry name" value="TRYPSIN_HIS"/>
</dbReference>
<gene>
    <name evidence="8" type="ORF">OEZ71_05105</name>
</gene>
<dbReference type="PRINTS" id="PR00839">
    <property type="entry name" value="V8PROTEASE"/>
</dbReference>
<evidence type="ECO:0000313" key="8">
    <source>
        <dbReference type="EMBL" id="MCV2871667.1"/>
    </source>
</evidence>
<protein>
    <recommendedName>
        <fullName evidence="6">Serine protease</fullName>
        <ecNumber evidence="6">3.4.21.-</ecNumber>
    </recommendedName>
</protein>
<dbReference type="SUPFAM" id="SSF50494">
    <property type="entry name" value="Trypsin-like serine proteases"/>
    <property type="match status" value="1"/>
</dbReference>
<proteinExistence type="inferred from homology"/>
<evidence type="ECO:0000256" key="2">
    <source>
        <dbReference type="ARBA" id="ARBA00022670"/>
    </source>
</evidence>
<organism evidence="8 9">
    <name type="scientific">Albidovulum litorale</name>
    <dbReference type="NCBI Taxonomy" id="2984134"/>
    <lineage>
        <taxon>Bacteria</taxon>
        <taxon>Pseudomonadati</taxon>
        <taxon>Pseudomonadota</taxon>
        <taxon>Alphaproteobacteria</taxon>
        <taxon>Rhodobacterales</taxon>
        <taxon>Paracoccaceae</taxon>
        <taxon>Albidovulum</taxon>
    </lineage>
</organism>
<dbReference type="Pfam" id="PF13365">
    <property type="entry name" value="Trypsin_2"/>
    <property type="match status" value="1"/>
</dbReference>
<evidence type="ECO:0000256" key="6">
    <source>
        <dbReference type="RuleBase" id="RU004296"/>
    </source>
</evidence>
<feature type="domain" description="Peptidase S1" evidence="7">
    <location>
        <begin position="17"/>
        <end position="269"/>
    </location>
</feature>
<dbReference type="InterPro" id="IPR050966">
    <property type="entry name" value="Glutamyl_endopeptidase"/>
</dbReference>
<dbReference type="Proteomes" id="UP001652564">
    <property type="component" value="Unassembled WGS sequence"/>
</dbReference>
<evidence type="ECO:0000259" key="7">
    <source>
        <dbReference type="PROSITE" id="PS50240"/>
    </source>
</evidence>
<accession>A0ABT2ZKL4</accession>
<dbReference type="EC" id="3.4.21.-" evidence="6"/>
<evidence type="ECO:0000256" key="4">
    <source>
        <dbReference type="ARBA" id="ARBA00022801"/>
    </source>
</evidence>
<evidence type="ECO:0000256" key="1">
    <source>
        <dbReference type="ARBA" id="ARBA00008764"/>
    </source>
</evidence>
<dbReference type="PROSITE" id="PS50240">
    <property type="entry name" value="TRYPSIN_DOM"/>
    <property type="match status" value="1"/>
</dbReference>
<dbReference type="InterPro" id="IPR009003">
    <property type="entry name" value="Peptidase_S1_PA"/>
</dbReference>
<dbReference type="PROSITE" id="PS00134">
    <property type="entry name" value="TRYPSIN_HIS"/>
    <property type="match status" value="1"/>
</dbReference>
<keyword evidence="5 6" id="KW-0720">Serine protease</keyword>